<evidence type="ECO:0000256" key="3">
    <source>
        <dbReference type="ARBA" id="ARBA00015991"/>
    </source>
</evidence>
<dbReference type="Gene3D" id="3.30.70.100">
    <property type="match status" value="1"/>
</dbReference>
<dbReference type="EMBL" id="BMJD01000069">
    <property type="protein sequence ID" value="GGB61821.1"/>
    <property type="molecule type" value="Genomic_DNA"/>
</dbReference>
<dbReference type="PROSITE" id="PS00150">
    <property type="entry name" value="ACYLPHOSPHATASE_1"/>
    <property type="match status" value="1"/>
</dbReference>
<evidence type="ECO:0000259" key="8">
    <source>
        <dbReference type="PROSITE" id="PS51160"/>
    </source>
</evidence>
<dbReference type="InterPro" id="IPR020456">
    <property type="entry name" value="Acylphosphatase"/>
</dbReference>
<dbReference type="PROSITE" id="PS00151">
    <property type="entry name" value="ACYLPHOSPHATASE_2"/>
    <property type="match status" value="1"/>
</dbReference>
<dbReference type="Proteomes" id="UP000621492">
    <property type="component" value="Unassembled WGS sequence"/>
</dbReference>
<evidence type="ECO:0000256" key="7">
    <source>
        <dbReference type="RuleBase" id="RU004168"/>
    </source>
</evidence>
<dbReference type="PANTHER" id="PTHR47268">
    <property type="entry name" value="ACYLPHOSPHATASE"/>
    <property type="match status" value="1"/>
</dbReference>
<evidence type="ECO:0000256" key="6">
    <source>
        <dbReference type="RuleBase" id="RU000553"/>
    </source>
</evidence>
<feature type="domain" description="Acylphosphatase-like" evidence="8">
    <location>
        <begin position="2"/>
        <end position="90"/>
    </location>
</feature>
<comment type="catalytic activity">
    <reaction evidence="4 5 6">
        <text>an acyl phosphate + H2O = a carboxylate + phosphate + H(+)</text>
        <dbReference type="Rhea" id="RHEA:14965"/>
        <dbReference type="ChEBI" id="CHEBI:15377"/>
        <dbReference type="ChEBI" id="CHEBI:15378"/>
        <dbReference type="ChEBI" id="CHEBI:29067"/>
        <dbReference type="ChEBI" id="CHEBI:43474"/>
        <dbReference type="ChEBI" id="CHEBI:59918"/>
        <dbReference type="EC" id="3.6.1.7"/>
    </reaction>
</comment>
<dbReference type="Pfam" id="PF00708">
    <property type="entry name" value="Acylphosphatase"/>
    <property type="match status" value="1"/>
</dbReference>
<dbReference type="InterPro" id="IPR017968">
    <property type="entry name" value="Acylphosphatase_CS"/>
</dbReference>
<proteinExistence type="inferred from homology"/>
<evidence type="ECO:0000256" key="4">
    <source>
        <dbReference type="ARBA" id="ARBA00047645"/>
    </source>
</evidence>
<gene>
    <name evidence="9" type="primary">acyP</name>
    <name evidence="9" type="ORF">GCM10011409_43830</name>
</gene>
<dbReference type="InterPro" id="IPR001792">
    <property type="entry name" value="Acylphosphatase-like_dom"/>
</dbReference>
<sequence length="90" mass="10024">MQAHIIVSGRVQGVGFRYAARQAALEHNLVGWVQNKADGTVELEIAGKETDVNRFLAKLKSGFNRFIRVDDLQVETSQSATNDFDGFTIR</sequence>
<reference evidence="9" key="2">
    <citation type="submission" date="2020-09" db="EMBL/GenBank/DDBJ databases">
        <authorList>
            <person name="Sun Q."/>
            <person name="Zhou Y."/>
        </authorList>
    </citation>
    <scope>NUCLEOTIDE SEQUENCE</scope>
    <source>
        <strain evidence="9">CGMCC 1.15454</strain>
    </source>
</reference>
<feature type="active site" evidence="5">
    <location>
        <position position="17"/>
    </location>
</feature>
<organism evidence="9 10">
    <name type="scientific">Lentibacillus populi</name>
    <dbReference type="NCBI Taxonomy" id="1827502"/>
    <lineage>
        <taxon>Bacteria</taxon>
        <taxon>Bacillati</taxon>
        <taxon>Bacillota</taxon>
        <taxon>Bacilli</taxon>
        <taxon>Bacillales</taxon>
        <taxon>Bacillaceae</taxon>
        <taxon>Lentibacillus</taxon>
    </lineage>
</organism>
<evidence type="ECO:0000313" key="10">
    <source>
        <dbReference type="Proteomes" id="UP000621492"/>
    </source>
</evidence>
<accession>A0A9W5U297</accession>
<name>A0A9W5U297_9BACI</name>
<protein>
    <recommendedName>
        <fullName evidence="3 5">Acylphosphatase</fullName>
        <ecNumber evidence="2 5">3.6.1.7</ecNumber>
    </recommendedName>
</protein>
<evidence type="ECO:0000256" key="1">
    <source>
        <dbReference type="ARBA" id="ARBA00005614"/>
    </source>
</evidence>
<reference evidence="9" key="1">
    <citation type="journal article" date="2014" name="Int. J. Syst. Evol. Microbiol.">
        <title>Complete genome sequence of Corynebacterium casei LMG S-19264T (=DSM 44701T), isolated from a smear-ripened cheese.</title>
        <authorList>
            <consortium name="US DOE Joint Genome Institute (JGI-PGF)"/>
            <person name="Walter F."/>
            <person name="Albersmeier A."/>
            <person name="Kalinowski J."/>
            <person name="Ruckert C."/>
        </authorList>
    </citation>
    <scope>NUCLEOTIDE SEQUENCE</scope>
    <source>
        <strain evidence="9">CGMCC 1.15454</strain>
    </source>
</reference>
<dbReference type="SUPFAM" id="SSF54975">
    <property type="entry name" value="Acylphosphatase/BLUF domain-like"/>
    <property type="match status" value="1"/>
</dbReference>
<dbReference type="PRINTS" id="PR00112">
    <property type="entry name" value="ACYLPHPHTASE"/>
</dbReference>
<comment type="similarity">
    <text evidence="1 7">Belongs to the acylphosphatase family.</text>
</comment>
<dbReference type="GO" id="GO:0003998">
    <property type="term" value="F:acylphosphatase activity"/>
    <property type="evidence" value="ECO:0007669"/>
    <property type="project" value="UniProtKB-EC"/>
</dbReference>
<feature type="active site" evidence="5">
    <location>
        <position position="35"/>
    </location>
</feature>
<keyword evidence="10" id="KW-1185">Reference proteome</keyword>
<comment type="caution">
    <text evidence="9">The sequence shown here is derived from an EMBL/GenBank/DDBJ whole genome shotgun (WGS) entry which is preliminary data.</text>
</comment>
<evidence type="ECO:0000256" key="2">
    <source>
        <dbReference type="ARBA" id="ARBA00012150"/>
    </source>
</evidence>
<evidence type="ECO:0000313" key="9">
    <source>
        <dbReference type="EMBL" id="GGB61821.1"/>
    </source>
</evidence>
<evidence type="ECO:0000256" key="5">
    <source>
        <dbReference type="PROSITE-ProRule" id="PRU00520"/>
    </source>
</evidence>
<dbReference type="PROSITE" id="PS51160">
    <property type="entry name" value="ACYLPHOSPHATASE_3"/>
    <property type="match status" value="1"/>
</dbReference>
<dbReference type="InterPro" id="IPR036046">
    <property type="entry name" value="Acylphosphatase-like_dom_sf"/>
</dbReference>
<keyword evidence="5 6" id="KW-0378">Hydrolase</keyword>
<dbReference type="AlphaFoldDB" id="A0A9W5U297"/>
<dbReference type="PANTHER" id="PTHR47268:SF4">
    <property type="entry name" value="ACYLPHOSPHATASE"/>
    <property type="match status" value="1"/>
</dbReference>
<dbReference type="EC" id="3.6.1.7" evidence="2 5"/>